<accession>A0A037ZIJ0</accession>
<dbReference type="Gene3D" id="3.30.450.80">
    <property type="entry name" value="Transcription factor LuxR-like, autoinducer-binding domain"/>
    <property type="match status" value="1"/>
</dbReference>
<dbReference type="STRING" id="1454373.ACMU_12060"/>
<keyword evidence="6" id="KW-1185">Reference proteome</keyword>
<name>A0A037ZIJ0_9RHOB</name>
<dbReference type="RefSeq" id="WP_081805489.1">
    <property type="nucleotide sequence ID" value="NZ_JFKE01000004.1"/>
</dbReference>
<evidence type="ECO:0000256" key="1">
    <source>
        <dbReference type="ARBA" id="ARBA00023015"/>
    </source>
</evidence>
<proteinExistence type="predicted"/>
<sequence length="159" mass="17393">MSKTAELSNLLATLSKHCDTGFALAIHIRFTRPSLLFQTYAPDWMQYYSQNGLFLSDPVVKWGIENAGLVHWDDLRDQDPAGVLAKASEHGLHNGITYSCGPVESRTISGLTTSAEPFTDAAIAEMKQTIDAVHALTQDIESLPAAEREAMMAIQLGEE</sequence>
<dbReference type="Proteomes" id="UP000026249">
    <property type="component" value="Unassembled WGS sequence"/>
</dbReference>
<protein>
    <recommendedName>
        <fullName evidence="4">Transcription factor LuxR-like autoinducer-binding domain-containing protein</fullName>
    </recommendedName>
</protein>
<keyword evidence="3" id="KW-0804">Transcription</keyword>
<dbReference type="OrthoDB" id="7826109at2"/>
<dbReference type="InterPro" id="IPR036693">
    <property type="entry name" value="TF_LuxR_autoind-bd_dom_sf"/>
</dbReference>
<keyword evidence="1" id="KW-0805">Transcription regulation</keyword>
<keyword evidence="2" id="KW-0238">DNA-binding</keyword>
<dbReference type="Pfam" id="PF03472">
    <property type="entry name" value="Autoind_bind"/>
    <property type="match status" value="1"/>
</dbReference>
<evidence type="ECO:0000256" key="3">
    <source>
        <dbReference type="ARBA" id="ARBA00023163"/>
    </source>
</evidence>
<feature type="domain" description="Transcription factor LuxR-like autoinducer-binding" evidence="4">
    <location>
        <begin position="32"/>
        <end position="137"/>
    </location>
</feature>
<dbReference type="AlphaFoldDB" id="A0A037ZIJ0"/>
<reference evidence="5 6" key="1">
    <citation type="submission" date="2014-03" db="EMBL/GenBank/DDBJ databases">
        <title>Draft Genome Sequence of Actibacterium mucosum KCTC 23349, a Marine Alphaproteobacterium with Complex Ionic Requirements Isolated from Mediterranean Seawater at Malvarrosa Beach, Valencia, Spain.</title>
        <authorList>
            <person name="Arahal D.R."/>
            <person name="Shao Z."/>
            <person name="Lai Q."/>
            <person name="Pujalte M.J."/>
        </authorList>
    </citation>
    <scope>NUCLEOTIDE SEQUENCE [LARGE SCALE GENOMIC DNA]</scope>
    <source>
        <strain evidence="5 6">KCTC 23349</strain>
    </source>
</reference>
<gene>
    <name evidence="5" type="ORF">ACMU_12060</name>
</gene>
<evidence type="ECO:0000259" key="4">
    <source>
        <dbReference type="Pfam" id="PF03472"/>
    </source>
</evidence>
<dbReference type="EMBL" id="JFKE01000004">
    <property type="protein sequence ID" value="KAJ55424.1"/>
    <property type="molecule type" value="Genomic_DNA"/>
</dbReference>
<dbReference type="InterPro" id="IPR005143">
    <property type="entry name" value="TF_LuxR_autoind-bd_dom"/>
</dbReference>
<evidence type="ECO:0000313" key="6">
    <source>
        <dbReference type="Proteomes" id="UP000026249"/>
    </source>
</evidence>
<organism evidence="5 6">
    <name type="scientific">Actibacterium mucosum KCTC 23349</name>
    <dbReference type="NCBI Taxonomy" id="1454373"/>
    <lineage>
        <taxon>Bacteria</taxon>
        <taxon>Pseudomonadati</taxon>
        <taxon>Pseudomonadota</taxon>
        <taxon>Alphaproteobacteria</taxon>
        <taxon>Rhodobacterales</taxon>
        <taxon>Roseobacteraceae</taxon>
        <taxon>Actibacterium</taxon>
    </lineage>
</organism>
<dbReference type="GO" id="GO:0003677">
    <property type="term" value="F:DNA binding"/>
    <property type="evidence" value="ECO:0007669"/>
    <property type="project" value="UniProtKB-KW"/>
</dbReference>
<comment type="caution">
    <text evidence="5">The sequence shown here is derived from an EMBL/GenBank/DDBJ whole genome shotgun (WGS) entry which is preliminary data.</text>
</comment>
<dbReference type="SUPFAM" id="SSF75516">
    <property type="entry name" value="Pheromone-binding domain of LuxR-like quorum-sensing transcription factors"/>
    <property type="match status" value="1"/>
</dbReference>
<evidence type="ECO:0000256" key="2">
    <source>
        <dbReference type="ARBA" id="ARBA00023125"/>
    </source>
</evidence>
<evidence type="ECO:0000313" key="5">
    <source>
        <dbReference type="EMBL" id="KAJ55424.1"/>
    </source>
</evidence>